<dbReference type="Proteomes" id="UP000504635">
    <property type="component" value="Unplaced"/>
</dbReference>
<evidence type="ECO:0000256" key="4">
    <source>
        <dbReference type="ARBA" id="ARBA00010617"/>
    </source>
</evidence>
<evidence type="ECO:0000256" key="10">
    <source>
        <dbReference type="ARBA" id="ARBA00023004"/>
    </source>
</evidence>
<dbReference type="PANTHER" id="PTHR24292">
    <property type="entry name" value="CYTOCHROME P450"/>
    <property type="match status" value="1"/>
</dbReference>
<dbReference type="GO" id="GO:0005789">
    <property type="term" value="C:endoplasmic reticulum membrane"/>
    <property type="evidence" value="ECO:0007669"/>
    <property type="project" value="UniProtKB-SubCell"/>
</dbReference>
<dbReference type="PRINTS" id="PR00385">
    <property type="entry name" value="P450"/>
</dbReference>
<evidence type="ECO:0000256" key="2">
    <source>
        <dbReference type="ARBA" id="ARBA00004174"/>
    </source>
</evidence>
<evidence type="ECO:0000256" key="6">
    <source>
        <dbReference type="ARBA" id="ARBA00022723"/>
    </source>
</evidence>
<dbReference type="GO" id="GO:0005506">
    <property type="term" value="F:iron ion binding"/>
    <property type="evidence" value="ECO:0007669"/>
    <property type="project" value="InterPro"/>
</dbReference>
<dbReference type="PANTHER" id="PTHR24292:SF45">
    <property type="entry name" value="CYTOCHROME P450 6G1-RELATED"/>
    <property type="match status" value="1"/>
</dbReference>
<keyword evidence="7" id="KW-0256">Endoplasmic reticulum</keyword>
<evidence type="ECO:0000256" key="13">
    <source>
        <dbReference type="PIRSR" id="PIRSR602401-1"/>
    </source>
</evidence>
<dbReference type="InterPro" id="IPR001128">
    <property type="entry name" value="Cyt_P450"/>
</dbReference>
<dbReference type="InterPro" id="IPR036396">
    <property type="entry name" value="Cyt_P450_sf"/>
</dbReference>
<keyword evidence="10 13" id="KW-0408">Iron</keyword>
<dbReference type="SUPFAM" id="SSF48264">
    <property type="entry name" value="Cytochrome P450"/>
    <property type="match status" value="1"/>
</dbReference>
<name>A0A6J2X7Z8_SITOR</name>
<comment type="subcellular location">
    <subcellularLocation>
        <location evidence="3">Endoplasmic reticulum membrane</location>
        <topology evidence="3">Peripheral membrane protein</topology>
    </subcellularLocation>
    <subcellularLocation>
        <location evidence="2">Microsome membrane</location>
        <topology evidence="2">Peripheral membrane protein</topology>
    </subcellularLocation>
</comment>
<evidence type="ECO:0000256" key="11">
    <source>
        <dbReference type="ARBA" id="ARBA00023033"/>
    </source>
</evidence>
<dbReference type="AlphaFoldDB" id="A0A6J2X7Z8"/>
<reference evidence="16 17" key="1">
    <citation type="submission" date="2025-04" db="UniProtKB">
        <authorList>
            <consortium name="RefSeq"/>
        </authorList>
    </citation>
    <scope>IDENTIFICATION</scope>
    <source>
        <tissue evidence="16 17">Gonads</tissue>
    </source>
</reference>
<dbReference type="InterPro" id="IPR002401">
    <property type="entry name" value="Cyt_P450_E_grp-I"/>
</dbReference>
<evidence type="ECO:0000256" key="14">
    <source>
        <dbReference type="RuleBase" id="RU000461"/>
    </source>
</evidence>
<keyword evidence="12" id="KW-0472">Membrane</keyword>
<dbReference type="GO" id="GO:0004497">
    <property type="term" value="F:monooxygenase activity"/>
    <property type="evidence" value="ECO:0007669"/>
    <property type="project" value="UniProtKB-KW"/>
</dbReference>
<dbReference type="CDD" id="cd11056">
    <property type="entry name" value="CYP6-like"/>
    <property type="match status" value="1"/>
</dbReference>
<dbReference type="GO" id="GO:0020037">
    <property type="term" value="F:heme binding"/>
    <property type="evidence" value="ECO:0007669"/>
    <property type="project" value="InterPro"/>
</dbReference>
<dbReference type="PROSITE" id="PS00086">
    <property type="entry name" value="CYTOCHROME_P450"/>
    <property type="match status" value="1"/>
</dbReference>
<dbReference type="RefSeq" id="XP_030747302.1">
    <property type="nucleotide sequence ID" value="XM_030891442.1"/>
</dbReference>
<gene>
    <name evidence="16 17" type="primary">LOC115875882</name>
</gene>
<dbReference type="Gene3D" id="1.10.630.10">
    <property type="entry name" value="Cytochrome P450"/>
    <property type="match status" value="1"/>
</dbReference>
<evidence type="ECO:0000256" key="7">
    <source>
        <dbReference type="ARBA" id="ARBA00022824"/>
    </source>
</evidence>
<keyword evidence="15" id="KW-1185">Reference proteome</keyword>
<organism evidence="15 16">
    <name type="scientific">Sitophilus oryzae</name>
    <name type="common">Rice weevil</name>
    <name type="synonym">Curculio oryzae</name>
    <dbReference type="NCBI Taxonomy" id="7048"/>
    <lineage>
        <taxon>Eukaryota</taxon>
        <taxon>Metazoa</taxon>
        <taxon>Ecdysozoa</taxon>
        <taxon>Arthropoda</taxon>
        <taxon>Hexapoda</taxon>
        <taxon>Insecta</taxon>
        <taxon>Pterygota</taxon>
        <taxon>Neoptera</taxon>
        <taxon>Endopterygota</taxon>
        <taxon>Coleoptera</taxon>
        <taxon>Polyphaga</taxon>
        <taxon>Cucujiformia</taxon>
        <taxon>Curculionidae</taxon>
        <taxon>Dryophthorinae</taxon>
        <taxon>Sitophilus</taxon>
    </lineage>
</organism>
<evidence type="ECO:0000313" key="17">
    <source>
        <dbReference type="RefSeq" id="XP_030747302.1"/>
    </source>
</evidence>
<evidence type="ECO:0000313" key="16">
    <source>
        <dbReference type="RefSeq" id="XP_030747301.1"/>
    </source>
</evidence>
<feature type="binding site" description="axial binding residue" evidence="13">
    <location>
        <position position="439"/>
    </location>
    <ligand>
        <name>heme</name>
        <dbReference type="ChEBI" id="CHEBI:30413"/>
    </ligand>
    <ligandPart>
        <name>Fe</name>
        <dbReference type="ChEBI" id="CHEBI:18248"/>
    </ligandPart>
</feature>
<proteinExistence type="inferred from homology"/>
<keyword evidence="9 14" id="KW-0560">Oxidoreductase</keyword>
<accession>A0A6J2X7Z8</accession>
<keyword evidence="5 13" id="KW-0349">Heme</keyword>
<dbReference type="GO" id="GO:0016705">
    <property type="term" value="F:oxidoreductase activity, acting on paired donors, with incorporation or reduction of molecular oxygen"/>
    <property type="evidence" value="ECO:0007669"/>
    <property type="project" value="InterPro"/>
</dbReference>
<evidence type="ECO:0000256" key="3">
    <source>
        <dbReference type="ARBA" id="ARBA00004406"/>
    </source>
</evidence>
<sequence>MVVFWTTFLSLLAIAYYLLYKYMTRNFSYWKDRNIFYFKPLPFFGNLLPMITMKTTMGELIMDLYRQTDKDYFGIFSLDRPVLVVKSPKLAKDILLKDFASFHDRIIVTPDTDPAMSNLMFFKKGQMWKVIRSKMTPVFTSGKLKAMFSVMVDESNDLSKYLSKFVGAPSIEAKEVCAKYSTNLIALTAFGVKAKCFDNEDADFRKLGRRIFGTSLTNAVRQLGCNFFPGLIKTFGIEFVDTVAREQMKSIFSTVLKARKQSDHHKSNDLVDILLDARAHTESGISDDMILGQAIQFFMAGFESVASTISFTLYALSMDEEIQERLRLEILENIEENNGLTYEGVNSMKYLNMVISEALRKYPVLPFLDRECTSTYKVEGTDLVLEKGQAIYISAFGMHYDEKYFPDPDKFDPERFSDKNEINKEGFYYTPFGEGPRICIGNRYGLLAVKVGIASILSKYKIRKSLKTPEKIKFDPKSFLIQSYGGVPIKIEAL</sequence>
<evidence type="ECO:0000256" key="8">
    <source>
        <dbReference type="ARBA" id="ARBA00022848"/>
    </source>
</evidence>
<dbReference type="InterPro" id="IPR050476">
    <property type="entry name" value="Insect_CytP450_Detox"/>
</dbReference>
<comment type="cofactor">
    <cofactor evidence="1 13">
        <name>heme</name>
        <dbReference type="ChEBI" id="CHEBI:30413"/>
    </cofactor>
</comment>
<comment type="similarity">
    <text evidence="4 14">Belongs to the cytochrome P450 family.</text>
</comment>
<keyword evidence="11 14" id="KW-0503">Monooxygenase</keyword>
<dbReference type="InterPro" id="IPR017972">
    <property type="entry name" value="Cyt_P450_CS"/>
</dbReference>
<keyword evidence="6 13" id="KW-0479">Metal-binding</keyword>
<dbReference type="KEGG" id="soy:115875882"/>
<evidence type="ECO:0000256" key="1">
    <source>
        <dbReference type="ARBA" id="ARBA00001971"/>
    </source>
</evidence>
<dbReference type="OrthoDB" id="2789670at2759"/>
<dbReference type="FunFam" id="1.10.630.10:FF:000042">
    <property type="entry name" value="Cytochrome P450"/>
    <property type="match status" value="1"/>
</dbReference>
<dbReference type="GeneID" id="115875882"/>
<protein>
    <submittedName>
        <fullName evidence="16 17">Cytochrome P450 6j1-like</fullName>
    </submittedName>
</protein>
<dbReference type="RefSeq" id="XP_030747301.1">
    <property type="nucleotide sequence ID" value="XM_030891441.1"/>
</dbReference>
<dbReference type="Pfam" id="PF00067">
    <property type="entry name" value="p450"/>
    <property type="match status" value="1"/>
</dbReference>
<evidence type="ECO:0000256" key="5">
    <source>
        <dbReference type="ARBA" id="ARBA00022617"/>
    </source>
</evidence>
<evidence type="ECO:0000256" key="9">
    <source>
        <dbReference type="ARBA" id="ARBA00023002"/>
    </source>
</evidence>
<keyword evidence="8" id="KW-0492">Microsome</keyword>
<dbReference type="PRINTS" id="PR00463">
    <property type="entry name" value="EP450I"/>
</dbReference>
<evidence type="ECO:0000256" key="12">
    <source>
        <dbReference type="ARBA" id="ARBA00023136"/>
    </source>
</evidence>
<evidence type="ECO:0000313" key="15">
    <source>
        <dbReference type="Proteomes" id="UP000504635"/>
    </source>
</evidence>